<dbReference type="EMBL" id="JAIHNG010000139">
    <property type="protein sequence ID" value="KAI5953753.1"/>
    <property type="molecule type" value="Genomic_DNA"/>
</dbReference>
<evidence type="ECO:0000313" key="3">
    <source>
        <dbReference type="Proteomes" id="UP001204833"/>
    </source>
</evidence>
<proteinExistence type="predicted"/>
<accession>A0AAD5BCI5</accession>
<dbReference type="RefSeq" id="XP_051607537.1">
    <property type="nucleotide sequence ID" value="XM_051753433.1"/>
</dbReference>
<evidence type="ECO:0000313" key="2">
    <source>
        <dbReference type="EMBL" id="KAI5953753.1"/>
    </source>
</evidence>
<dbReference type="GeneID" id="76152020"/>
<protein>
    <recommendedName>
        <fullName evidence="4">C2H2-type domain-containing protein</fullName>
    </recommendedName>
</protein>
<gene>
    <name evidence="2" type="ORF">KGF57_003962</name>
</gene>
<organism evidence="2 3">
    <name type="scientific">Candida theae</name>
    <dbReference type="NCBI Taxonomy" id="1198502"/>
    <lineage>
        <taxon>Eukaryota</taxon>
        <taxon>Fungi</taxon>
        <taxon>Dikarya</taxon>
        <taxon>Ascomycota</taxon>
        <taxon>Saccharomycotina</taxon>
        <taxon>Pichiomycetes</taxon>
        <taxon>Debaryomycetaceae</taxon>
        <taxon>Candida/Lodderomyces clade</taxon>
        <taxon>Candida</taxon>
    </lineage>
</organism>
<comment type="caution">
    <text evidence="2">The sequence shown here is derived from an EMBL/GenBank/DDBJ whole genome shotgun (WGS) entry which is preliminary data.</text>
</comment>
<dbReference type="Proteomes" id="UP001204833">
    <property type="component" value="Unassembled WGS sequence"/>
</dbReference>
<reference evidence="2 3" key="1">
    <citation type="journal article" date="2022" name="DNA Res.">
        <title>Genome analysis of five recently described species of the CUG-Ser clade uncovers Candida theae as a new hybrid lineage with pathogenic potential in the Candida parapsilosis species complex.</title>
        <authorList>
            <person name="Mixao V."/>
            <person name="Del Olmo V."/>
            <person name="Hegedusova E."/>
            <person name="Saus E."/>
            <person name="Pryszcz L."/>
            <person name="Cillingova A."/>
            <person name="Nosek J."/>
            <person name="Gabaldon T."/>
        </authorList>
    </citation>
    <scope>NUCLEOTIDE SEQUENCE [LARGE SCALE GENOMIC DNA]</scope>
    <source>
        <strain evidence="2 3">CBS 12239</strain>
    </source>
</reference>
<keyword evidence="3" id="KW-1185">Reference proteome</keyword>
<dbReference type="AlphaFoldDB" id="A0AAD5BCI5"/>
<feature type="region of interest" description="Disordered" evidence="1">
    <location>
        <begin position="69"/>
        <end position="107"/>
    </location>
</feature>
<evidence type="ECO:0000256" key="1">
    <source>
        <dbReference type="SAM" id="MobiDB-lite"/>
    </source>
</evidence>
<name>A0AAD5BCI5_9ASCO</name>
<evidence type="ECO:0008006" key="4">
    <source>
        <dbReference type="Google" id="ProtNLM"/>
    </source>
</evidence>
<sequence length="165" mass="18836">MTTRPSTLRQLLRNSQEFGNCLNPLLEESLPLVSPNTKSKTLFLSSLLIVPKKPDVTRCTFKSNFPKPRVAKPDRKPLTTRIPYKPSKCSQAVGATDENSSPPPTSSIEAKEVYLSYNDSNTPKYVGKFFNVMVGNRLKRQCKYCHLQYADLKGFNRHYEKKHVR</sequence>